<dbReference type="Gene3D" id="3.90.550.10">
    <property type="entry name" value="Spore Coat Polysaccharide Biosynthesis Protein SpsA, Chain A"/>
    <property type="match status" value="1"/>
</dbReference>
<protein>
    <recommendedName>
        <fullName evidence="6">Glycosyltransferase family 62 protein</fullName>
    </recommendedName>
</protein>
<dbReference type="HOGENOM" id="CLU_048297_1_0_1"/>
<dbReference type="InterPro" id="IPR052086">
    <property type="entry name" value="Mannan_Polymerase_Subunit"/>
</dbReference>
<dbReference type="PANTHER" id="PTHR43083">
    <property type="entry name" value="MANNAN POLYMERASE II"/>
    <property type="match status" value="1"/>
</dbReference>
<dbReference type="AlphaFoldDB" id="W7HSV6"/>
<evidence type="ECO:0008006" key="6">
    <source>
        <dbReference type="Google" id="ProtNLM"/>
    </source>
</evidence>
<evidence type="ECO:0000313" key="5">
    <source>
        <dbReference type="Proteomes" id="UP000024837"/>
    </source>
</evidence>
<comment type="similarity">
    <text evidence="1">Belongs to the ANP1/MMN9/VAN1 family.</text>
</comment>
<gene>
    <name evidence="4" type="ORF">DRE_03535</name>
</gene>
<keyword evidence="3" id="KW-1133">Transmembrane helix</keyword>
<dbReference type="EMBL" id="KI966412">
    <property type="protein sequence ID" value="EWC47166.1"/>
    <property type="molecule type" value="Genomic_DNA"/>
</dbReference>
<sequence>MLLPSTVSPPSSSSFSSSFLLPNRRRSLRLFAIALLVLFGLTFYLYPSIFGRAYFVPATAQVNQEPASQPRVHQIHTDPSLYRTIFHTGHSTDSHREPPANLTLVLSITNDTRSWGRMTRKSQQVWTFGDYISRIRQQGLSPESVHLGILTSDLTAYGTYIDELASSTDLPFARAEIIYLPSLPCMTDSTSEGQRKDRHTTDHVKQSARRRRIARIRNFLSSHMLTPAVQHVIWLDADVYDLPAGLFSRLVELGSIPADRDIKNIVKYVDTSVHTTSTAQPTASAPKKTVSTATSAVAATGKEKTSQTSTPSAEIPAPLPIGLITLRCQDATHFDFDRNAWAGFGRRPSYPELRKLLNGVKLPGMEGWAKSLSQLIKGTTDDQIVKLDAVGGTALYIRAELLREGLVFPPYAIAGTHWGSDGEDGVETEGLCYMAEMMGWGCYTLGGQWRTLHADA</sequence>
<keyword evidence="3" id="KW-0472">Membrane</keyword>
<reference evidence="4 5" key="1">
    <citation type="submission" date="2013-05" db="EMBL/GenBank/DDBJ databases">
        <title>Drechslerella stenobrocha genome reveals carnivorous origination and mechanical trapping mechanism of predatory fungi.</title>
        <authorList>
            <person name="Liu X."/>
            <person name="Zhang W."/>
            <person name="Liu K."/>
        </authorList>
    </citation>
    <scope>NUCLEOTIDE SEQUENCE [LARGE SCALE GENOMIC DNA]</scope>
    <source>
        <strain evidence="4 5">248</strain>
    </source>
</reference>
<evidence type="ECO:0000256" key="1">
    <source>
        <dbReference type="ARBA" id="ARBA00037964"/>
    </source>
</evidence>
<dbReference type="OrthoDB" id="204164at2759"/>
<dbReference type="Proteomes" id="UP000024837">
    <property type="component" value="Unassembled WGS sequence"/>
</dbReference>
<feature type="transmembrane region" description="Helical" evidence="3">
    <location>
        <begin position="28"/>
        <end position="46"/>
    </location>
</feature>
<dbReference type="InterPro" id="IPR029044">
    <property type="entry name" value="Nucleotide-diphossugar_trans"/>
</dbReference>
<evidence type="ECO:0000256" key="3">
    <source>
        <dbReference type="SAM" id="Phobius"/>
    </source>
</evidence>
<keyword evidence="3" id="KW-0812">Transmembrane</keyword>
<dbReference type="Pfam" id="PF03452">
    <property type="entry name" value="Anp1"/>
    <property type="match status" value="1"/>
</dbReference>
<dbReference type="PANTHER" id="PTHR43083:SF6">
    <property type="entry name" value="MANNAN POLYMERASE COMPLEXES SUBUNIT MNN9"/>
    <property type="match status" value="1"/>
</dbReference>
<keyword evidence="5" id="KW-1185">Reference proteome</keyword>
<accession>W7HSV6</accession>
<evidence type="ECO:0000313" key="4">
    <source>
        <dbReference type="EMBL" id="EWC47166.1"/>
    </source>
</evidence>
<evidence type="ECO:0000256" key="2">
    <source>
        <dbReference type="SAM" id="MobiDB-lite"/>
    </source>
</evidence>
<feature type="compositionally biased region" description="Low complexity" evidence="2">
    <location>
        <begin position="276"/>
        <end position="300"/>
    </location>
</feature>
<feature type="region of interest" description="Disordered" evidence="2">
    <location>
        <begin position="189"/>
        <end position="208"/>
    </location>
</feature>
<name>W7HSV6_9PEZI</name>
<feature type="region of interest" description="Disordered" evidence="2">
    <location>
        <begin position="276"/>
        <end position="313"/>
    </location>
</feature>
<proteinExistence type="inferred from homology"/>
<feature type="compositionally biased region" description="Basic and acidic residues" evidence="2">
    <location>
        <begin position="193"/>
        <end position="205"/>
    </location>
</feature>
<organism evidence="4 5">
    <name type="scientific">Drechslerella stenobrocha 248</name>
    <dbReference type="NCBI Taxonomy" id="1043628"/>
    <lineage>
        <taxon>Eukaryota</taxon>
        <taxon>Fungi</taxon>
        <taxon>Dikarya</taxon>
        <taxon>Ascomycota</taxon>
        <taxon>Pezizomycotina</taxon>
        <taxon>Orbiliomycetes</taxon>
        <taxon>Orbiliales</taxon>
        <taxon>Orbiliaceae</taxon>
        <taxon>Drechslerella</taxon>
    </lineage>
</organism>